<comment type="caution">
    <text evidence="3">The sequence shown here is derived from an EMBL/GenBank/DDBJ whole genome shotgun (WGS) entry which is preliminary data.</text>
</comment>
<keyword evidence="1" id="KW-0812">Transmembrane</keyword>
<protein>
    <recommendedName>
        <fullName evidence="5">Tat (Twin-arginine translocation) pathway signal sequence</fullName>
    </recommendedName>
</protein>
<dbReference type="Proteomes" id="UP000642070">
    <property type="component" value="Unassembled WGS sequence"/>
</dbReference>
<dbReference type="EMBL" id="BMPI01000075">
    <property type="protein sequence ID" value="GGM77504.1"/>
    <property type="molecule type" value="Genomic_DNA"/>
</dbReference>
<dbReference type="RefSeq" id="WP_229836925.1">
    <property type="nucleotide sequence ID" value="NZ_BMPI01000075.1"/>
</dbReference>
<proteinExistence type="predicted"/>
<name>A0A917X6H7_9ACTN</name>
<evidence type="ECO:0000313" key="2">
    <source>
        <dbReference type="EMBL" id="GGM77504.1"/>
    </source>
</evidence>
<feature type="transmembrane region" description="Helical" evidence="1">
    <location>
        <begin position="192"/>
        <end position="218"/>
    </location>
</feature>
<organism evidence="3 4">
    <name type="scientific">Dactylosporangium sucinum</name>
    <dbReference type="NCBI Taxonomy" id="1424081"/>
    <lineage>
        <taxon>Bacteria</taxon>
        <taxon>Bacillati</taxon>
        <taxon>Actinomycetota</taxon>
        <taxon>Actinomycetes</taxon>
        <taxon>Micromonosporales</taxon>
        <taxon>Micromonosporaceae</taxon>
        <taxon>Dactylosporangium</taxon>
    </lineage>
</organism>
<evidence type="ECO:0008006" key="5">
    <source>
        <dbReference type="Google" id="ProtNLM"/>
    </source>
</evidence>
<accession>A0A917X6H7</accession>
<dbReference type="EMBL" id="BMPI01000076">
    <property type="protein sequence ID" value="GGM77721.1"/>
    <property type="molecule type" value="Genomic_DNA"/>
</dbReference>
<feature type="transmembrane region" description="Helical" evidence="1">
    <location>
        <begin position="118"/>
        <end position="142"/>
    </location>
</feature>
<sequence length="272" mass="27509">MSSPVLPWRPSGVSGRTVAVLAAVAAALVAAFVVAPGPLAAAGSGGDLDGLRGAFAEYWSAGDRPLSPALQRAVDYWFGYHLVKGAIAALLLVVLAALAVRLGRSFLRTGGPGTGRRLALGGSGALVTLLGLFALVVVMANVQGAVAPFASLLPMLSGGDLAQAREQLAGSLTTGAAVSPALQAMVDDFGRYHAAMAVVAGLVTVAFVAVAVALWRRFARTPRDSRRARAVWGALGGLSVLLSLAMLTVAVANTTVAADPAPALLAFFEGGW</sequence>
<keyword evidence="1" id="KW-0472">Membrane</keyword>
<evidence type="ECO:0000256" key="1">
    <source>
        <dbReference type="SAM" id="Phobius"/>
    </source>
</evidence>
<gene>
    <name evidence="2" type="ORF">GCM10007977_093710</name>
    <name evidence="3" type="ORF">GCM10007977_093980</name>
</gene>
<dbReference type="AlphaFoldDB" id="A0A917X6H7"/>
<reference evidence="3" key="2">
    <citation type="submission" date="2020-09" db="EMBL/GenBank/DDBJ databases">
        <authorList>
            <person name="Sun Q."/>
            <person name="Ohkuma M."/>
        </authorList>
    </citation>
    <scope>NUCLEOTIDE SEQUENCE</scope>
    <source>
        <strain evidence="3">JCM 19831</strain>
    </source>
</reference>
<evidence type="ECO:0000313" key="4">
    <source>
        <dbReference type="Proteomes" id="UP000642070"/>
    </source>
</evidence>
<keyword evidence="1" id="KW-1133">Transmembrane helix</keyword>
<feature type="transmembrane region" description="Helical" evidence="1">
    <location>
        <begin position="230"/>
        <end position="252"/>
    </location>
</feature>
<evidence type="ECO:0000313" key="3">
    <source>
        <dbReference type="EMBL" id="GGM77721.1"/>
    </source>
</evidence>
<reference evidence="3" key="1">
    <citation type="journal article" date="2014" name="Int. J. Syst. Evol. Microbiol.">
        <title>Complete genome sequence of Corynebacterium casei LMG S-19264T (=DSM 44701T), isolated from a smear-ripened cheese.</title>
        <authorList>
            <consortium name="US DOE Joint Genome Institute (JGI-PGF)"/>
            <person name="Walter F."/>
            <person name="Albersmeier A."/>
            <person name="Kalinowski J."/>
            <person name="Ruckert C."/>
        </authorList>
    </citation>
    <scope>NUCLEOTIDE SEQUENCE</scope>
    <source>
        <strain evidence="3">JCM 19831</strain>
    </source>
</reference>
<keyword evidence="4" id="KW-1185">Reference proteome</keyword>
<feature type="transmembrane region" description="Helical" evidence="1">
    <location>
        <begin position="77"/>
        <end position="98"/>
    </location>
</feature>